<dbReference type="SMART" id="SM00905">
    <property type="entry name" value="FolB"/>
    <property type="match status" value="1"/>
</dbReference>
<comment type="similarity">
    <text evidence="4 8">Belongs to the DHNA family.</text>
</comment>
<dbReference type="HOGENOM" id="CLU_112632_0_2_6"/>
<accession>Q2S8V9</accession>
<feature type="domain" description="Dihydroneopterin aldolase/epimerase" evidence="9">
    <location>
        <begin position="8"/>
        <end position="118"/>
    </location>
</feature>
<evidence type="ECO:0000256" key="5">
    <source>
        <dbReference type="ARBA" id="ARBA00022909"/>
    </source>
</evidence>
<dbReference type="NCBIfam" id="TIGR00525">
    <property type="entry name" value="folB"/>
    <property type="match status" value="1"/>
</dbReference>
<keyword evidence="5 8" id="KW-0289">Folate biosynthesis</keyword>
<organism evidence="10 11">
    <name type="scientific">Hahella chejuensis (strain KCTC 2396)</name>
    <dbReference type="NCBI Taxonomy" id="349521"/>
    <lineage>
        <taxon>Bacteria</taxon>
        <taxon>Pseudomonadati</taxon>
        <taxon>Pseudomonadota</taxon>
        <taxon>Gammaproteobacteria</taxon>
        <taxon>Oceanospirillales</taxon>
        <taxon>Hahellaceae</taxon>
        <taxon>Hahella</taxon>
    </lineage>
</organism>
<evidence type="ECO:0000256" key="3">
    <source>
        <dbReference type="ARBA" id="ARBA00005013"/>
    </source>
</evidence>
<name>Q2S8V9_HAHCH</name>
<evidence type="ECO:0000256" key="1">
    <source>
        <dbReference type="ARBA" id="ARBA00000693"/>
    </source>
</evidence>
<evidence type="ECO:0000256" key="7">
    <source>
        <dbReference type="ARBA" id="ARBA00023239"/>
    </source>
</evidence>
<dbReference type="InterPro" id="IPR006156">
    <property type="entry name" value="Dihydroneopterin_aldolase"/>
</dbReference>
<evidence type="ECO:0000256" key="4">
    <source>
        <dbReference type="ARBA" id="ARBA00005708"/>
    </source>
</evidence>
<keyword evidence="6" id="KW-0413">Isomerase</keyword>
<dbReference type="eggNOG" id="COG1539">
    <property type="taxonomic scope" value="Bacteria"/>
</dbReference>
<dbReference type="EC" id="4.1.2.25" evidence="8"/>
<evidence type="ECO:0000313" key="10">
    <source>
        <dbReference type="EMBL" id="ABC32915.1"/>
    </source>
</evidence>
<comment type="pathway">
    <text evidence="3 8">Cofactor biosynthesis; tetrahydrofolate biosynthesis; 2-amino-4-hydroxy-6-hydroxymethyl-7,8-dihydropteridine diphosphate from 7,8-dihydroneopterin triphosphate: step 3/4.</text>
</comment>
<dbReference type="NCBIfam" id="TIGR00526">
    <property type="entry name" value="folB_dom"/>
    <property type="match status" value="1"/>
</dbReference>
<evidence type="ECO:0000313" key="11">
    <source>
        <dbReference type="Proteomes" id="UP000000238"/>
    </source>
</evidence>
<dbReference type="CDD" id="cd00534">
    <property type="entry name" value="DHNA_DHNTPE"/>
    <property type="match status" value="1"/>
</dbReference>
<dbReference type="Gene3D" id="3.30.1130.10">
    <property type="match status" value="1"/>
</dbReference>
<protein>
    <recommendedName>
        <fullName evidence="8">7,8-dihydroneopterin aldolase</fullName>
        <ecNumber evidence="8">4.1.2.25</ecNumber>
    </recommendedName>
</protein>
<gene>
    <name evidence="10" type="primary">folB</name>
    <name evidence="10" type="ordered locus">HCH_06268</name>
</gene>
<comment type="catalytic activity">
    <reaction evidence="2 8">
        <text>7,8-dihydroneopterin = 6-hydroxymethyl-7,8-dihydropterin + glycolaldehyde</text>
        <dbReference type="Rhea" id="RHEA:10540"/>
        <dbReference type="ChEBI" id="CHEBI:17001"/>
        <dbReference type="ChEBI" id="CHEBI:17071"/>
        <dbReference type="ChEBI" id="CHEBI:44841"/>
        <dbReference type="EC" id="4.1.2.25"/>
    </reaction>
</comment>
<evidence type="ECO:0000259" key="9">
    <source>
        <dbReference type="SMART" id="SM00905"/>
    </source>
</evidence>
<sequence length="124" mass="13852">MLGAMDTVLIEGLQVDAIIGVYEFEKGYQQRLFVDIELGCDISGAAREDNLDLTLNYAAVSERLREYAAASRFQLIETLAERFSELLQKEFGAPWLRLTIRKPGAVAEARSVGVRIERGARKSD</sequence>
<dbReference type="GO" id="GO:0046654">
    <property type="term" value="P:tetrahydrofolate biosynthetic process"/>
    <property type="evidence" value="ECO:0007669"/>
    <property type="project" value="UniProtKB-UniRule"/>
</dbReference>
<keyword evidence="11" id="KW-1185">Reference proteome</keyword>
<comment type="catalytic activity">
    <reaction evidence="1">
        <text>7,8-dihydroneopterin = 7,8-dihydromonapterin</text>
        <dbReference type="Rhea" id="RHEA:45328"/>
        <dbReference type="ChEBI" id="CHEBI:17001"/>
        <dbReference type="ChEBI" id="CHEBI:71175"/>
        <dbReference type="EC" id="5.1.99.8"/>
    </reaction>
</comment>
<dbReference type="PANTHER" id="PTHR42844:SF1">
    <property type="entry name" value="DIHYDRONEOPTERIN ALDOLASE 1-RELATED"/>
    <property type="match status" value="1"/>
</dbReference>
<comment type="function">
    <text evidence="8">Catalyzes the conversion of 7,8-dihydroneopterin to 6-hydroxymethyl-7,8-dihydropterin.</text>
</comment>
<dbReference type="STRING" id="349521.HCH_06268"/>
<dbReference type="GO" id="GO:0016853">
    <property type="term" value="F:isomerase activity"/>
    <property type="evidence" value="ECO:0007669"/>
    <property type="project" value="UniProtKB-KW"/>
</dbReference>
<dbReference type="GO" id="GO:0046656">
    <property type="term" value="P:folic acid biosynthetic process"/>
    <property type="evidence" value="ECO:0007669"/>
    <property type="project" value="UniProtKB-UniRule"/>
</dbReference>
<dbReference type="InterPro" id="IPR043133">
    <property type="entry name" value="GTP-CH-I_C/QueF"/>
</dbReference>
<dbReference type="Pfam" id="PF02152">
    <property type="entry name" value="FolB"/>
    <property type="match status" value="1"/>
</dbReference>
<dbReference type="SUPFAM" id="SSF55620">
    <property type="entry name" value="Tetrahydrobiopterin biosynthesis enzymes-like"/>
    <property type="match status" value="1"/>
</dbReference>
<dbReference type="KEGG" id="hch:HCH_06268"/>
<dbReference type="FunFam" id="3.30.1130.10:FF:000002">
    <property type="entry name" value="7,8-dihydroneopterin aldolase"/>
    <property type="match status" value="1"/>
</dbReference>
<evidence type="ECO:0000256" key="6">
    <source>
        <dbReference type="ARBA" id="ARBA00023235"/>
    </source>
</evidence>
<dbReference type="AlphaFoldDB" id="Q2S8V9"/>
<dbReference type="Proteomes" id="UP000000238">
    <property type="component" value="Chromosome"/>
</dbReference>
<dbReference type="InterPro" id="IPR006157">
    <property type="entry name" value="FolB_dom"/>
</dbReference>
<keyword evidence="7 8" id="KW-0456">Lyase</keyword>
<dbReference type="EMBL" id="CP000155">
    <property type="protein sequence ID" value="ABC32915.1"/>
    <property type="molecule type" value="Genomic_DNA"/>
</dbReference>
<proteinExistence type="inferred from homology"/>
<dbReference type="PANTHER" id="PTHR42844">
    <property type="entry name" value="DIHYDRONEOPTERIN ALDOLASE 1-RELATED"/>
    <property type="match status" value="1"/>
</dbReference>
<reference evidence="10 11" key="1">
    <citation type="journal article" date="2005" name="Nucleic Acids Res.">
        <title>Genomic blueprint of Hahella chejuensis, a marine microbe producing an algicidal agent.</title>
        <authorList>
            <person name="Jeong H."/>
            <person name="Yim J.H."/>
            <person name="Lee C."/>
            <person name="Choi S.-H."/>
            <person name="Park Y.K."/>
            <person name="Yoon S.H."/>
            <person name="Hur C.-G."/>
            <person name="Kang H.-Y."/>
            <person name="Kim D."/>
            <person name="Lee H.H."/>
            <person name="Park K.H."/>
            <person name="Park S.-H."/>
            <person name="Park H.-S."/>
            <person name="Lee H.K."/>
            <person name="Oh T.K."/>
            <person name="Kim J.F."/>
        </authorList>
    </citation>
    <scope>NUCLEOTIDE SEQUENCE [LARGE SCALE GENOMIC DNA]</scope>
    <source>
        <strain evidence="10 11">KCTC 2396</strain>
    </source>
</reference>
<dbReference type="GO" id="GO:0005737">
    <property type="term" value="C:cytoplasm"/>
    <property type="evidence" value="ECO:0007669"/>
    <property type="project" value="TreeGrafter"/>
</dbReference>
<evidence type="ECO:0000256" key="2">
    <source>
        <dbReference type="ARBA" id="ARBA00001353"/>
    </source>
</evidence>
<dbReference type="UniPathway" id="UPA00077">
    <property type="reaction ID" value="UER00154"/>
</dbReference>
<dbReference type="GO" id="GO:0004150">
    <property type="term" value="F:dihydroneopterin aldolase activity"/>
    <property type="evidence" value="ECO:0007669"/>
    <property type="project" value="UniProtKB-UniRule"/>
</dbReference>
<evidence type="ECO:0000256" key="8">
    <source>
        <dbReference type="RuleBase" id="RU362079"/>
    </source>
</evidence>